<dbReference type="CDD" id="cd02440">
    <property type="entry name" value="AdoMet_MTases"/>
    <property type="match status" value="1"/>
</dbReference>
<dbReference type="Pfam" id="PF05891">
    <property type="entry name" value="Methyltransf_PK"/>
    <property type="match status" value="1"/>
</dbReference>
<protein>
    <submittedName>
        <fullName evidence="4">Methyltransferase type 12</fullName>
    </submittedName>
</protein>
<keyword evidence="3" id="KW-0949">S-adenosyl-L-methionine</keyword>
<evidence type="ECO:0000256" key="2">
    <source>
        <dbReference type="ARBA" id="ARBA00022679"/>
    </source>
</evidence>
<dbReference type="AlphaFoldDB" id="R7ZLE4"/>
<dbReference type="PATRIC" id="fig|1288963.3.peg.4592"/>
<dbReference type="PANTHER" id="PTHR12843:SF5">
    <property type="entry name" value="EEF1A LYSINE METHYLTRANSFERASE 2"/>
    <property type="match status" value="1"/>
</dbReference>
<evidence type="ECO:0000256" key="3">
    <source>
        <dbReference type="ARBA" id="ARBA00022691"/>
    </source>
</evidence>
<proteinExistence type="predicted"/>
<sequence length="208" mass="23636">MNQNPSTSYWENIYATKDTQKVGWYQPRPALTLSLIEELAIPRDSQIIDIGGGDSYLVDNLLADDFRNVTVLDISSKAINKAKLRLGEKSKLAEWIVSDVREFKPNRQYNLWHDRAAFHFLTAEADISYYVETAKNGIVENGLMIIGTFSDKGPSTCSGLPVRQYSLVDLQNTFSPHFETVRSFNIDHITPSGQSQNYSFCVFRRKTN</sequence>
<evidence type="ECO:0000256" key="1">
    <source>
        <dbReference type="ARBA" id="ARBA00022603"/>
    </source>
</evidence>
<dbReference type="SUPFAM" id="SSF53335">
    <property type="entry name" value="S-adenosyl-L-methionine-dependent methyltransferases"/>
    <property type="match status" value="1"/>
</dbReference>
<dbReference type="Proteomes" id="UP000013909">
    <property type="component" value="Unassembled WGS sequence"/>
</dbReference>
<organism evidence="4 5">
    <name type="scientific">Lunatimonas lonarensis</name>
    <dbReference type="NCBI Taxonomy" id="1232681"/>
    <lineage>
        <taxon>Bacteria</taxon>
        <taxon>Pseudomonadati</taxon>
        <taxon>Bacteroidota</taxon>
        <taxon>Cytophagia</taxon>
        <taxon>Cytophagales</taxon>
        <taxon>Cyclobacteriaceae</taxon>
    </lineage>
</organism>
<name>R7ZLE4_9BACT</name>
<dbReference type="EMBL" id="AQHR01000114">
    <property type="protein sequence ID" value="EON74908.1"/>
    <property type="molecule type" value="Genomic_DNA"/>
</dbReference>
<accession>R7ZLE4</accession>
<keyword evidence="5" id="KW-1185">Reference proteome</keyword>
<dbReference type="OrthoDB" id="9788660at2"/>
<dbReference type="GO" id="GO:0008276">
    <property type="term" value="F:protein methyltransferase activity"/>
    <property type="evidence" value="ECO:0007669"/>
    <property type="project" value="UniProtKB-ARBA"/>
</dbReference>
<evidence type="ECO:0000313" key="4">
    <source>
        <dbReference type="EMBL" id="EON74908.1"/>
    </source>
</evidence>
<dbReference type="GO" id="GO:0032259">
    <property type="term" value="P:methylation"/>
    <property type="evidence" value="ECO:0007669"/>
    <property type="project" value="UniProtKB-KW"/>
</dbReference>
<comment type="caution">
    <text evidence="4">The sequence shown here is derived from an EMBL/GenBank/DDBJ whole genome shotgun (WGS) entry which is preliminary data.</text>
</comment>
<keyword evidence="2 4" id="KW-0808">Transferase</keyword>
<dbReference type="InterPro" id="IPR029063">
    <property type="entry name" value="SAM-dependent_MTases_sf"/>
</dbReference>
<dbReference type="Gene3D" id="3.40.50.150">
    <property type="entry name" value="Vaccinia Virus protein VP39"/>
    <property type="match status" value="1"/>
</dbReference>
<dbReference type="STRING" id="1232681.ADIS_4602"/>
<reference evidence="4 5" key="1">
    <citation type="submission" date="2013-02" db="EMBL/GenBank/DDBJ databases">
        <title>A novel strain isolated from Lonar lake, Maharashtra, India.</title>
        <authorList>
            <person name="Singh A."/>
        </authorList>
    </citation>
    <scope>NUCLEOTIDE SEQUENCE [LARGE SCALE GENOMIC DNA]</scope>
    <source>
        <strain evidence="4 5">AK24</strain>
    </source>
</reference>
<gene>
    <name evidence="4" type="ORF">ADIS_4602</name>
</gene>
<evidence type="ECO:0000313" key="5">
    <source>
        <dbReference type="Proteomes" id="UP000013909"/>
    </source>
</evidence>
<dbReference type="InterPro" id="IPR008576">
    <property type="entry name" value="MeTrfase_NTM1"/>
</dbReference>
<dbReference type="RefSeq" id="WP_010856713.1">
    <property type="nucleotide sequence ID" value="NZ_AQHR01000114.1"/>
</dbReference>
<keyword evidence="1 4" id="KW-0489">Methyltransferase</keyword>
<dbReference type="PANTHER" id="PTHR12843">
    <property type="entry name" value="PROTEIN-LYSINE N-METHYLTRANSFERASE METTL10"/>
    <property type="match status" value="1"/>
</dbReference>